<dbReference type="KEGG" id="nik:F5I99_06230"/>
<dbReference type="InterPro" id="IPR052016">
    <property type="entry name" value="Bact_Sigma-Reg"/>
</dbReference>
<proteinExistence type="predicted"/>
<dbReference type="InterPro" id="IPR001789">
    <property type="entry name" value="Sig_transdc_resp-reg_receiver"/>
</dbReference>
<evidence type="ECO:0000256" key="2">
    <source>
        <dbReference type="PROSITE-ProRule" id="PRU00169"/>
    </source>
</evidence>
<keyword evidence="3" id="KW-0175">Coiled coil</keyword>
<name>A0A5J6LCT2_9GAMM</name>
<dbReference type="SMART" id="SM00448">
    <property type="entry name" value="REC"/>
    <property type="match status" value="1"/>
</dbReference>
<dbReference type="Pfam" id="PF00072">
    <property type="entry name" value="Response_reg"/>
    <property type="match status" value="1"/>
</dbReference>
<reference evidence="5 6" key="1">
    <citation type="submission" date="2019-09" db="EMBL/GenBank/DDBJ databases">
        <title>Nitrincola iocasae sp. nov., a bacterium isolated from the sediment collected at a cold seep field in South China Sea.</title>
        <authorList>
            <person name="Zhang H."/>
            <person name="Wang H."/>
            <person name="Li C."/>
        </authorList>
    </citation>
    <scope>NUCLEOTIDE SEQUENCE [LARGE SCALE GENOMIC DNA]</scope>
    <source>
        <strain evidence="5 6">KXZD1103</strain>
    </source>
</reference>
<sequence>MRQLGVDDDRSGITILVVEDNSALNSLFQSYLSRQKFHVVSALSFDAARLILASETTIDIALINYDLGDYKGIELISYFPKNESKKNIPVIMLGTSQDQAVLQACFKLGVDDYLLKPVNPTLLSLKIDSLVYNMRLTNIIAEQNEKLQRLINNAEIEEQLASHIFYNNLLSQKTQTVAGFTHFLQSTSGFSGDIILARYAPCGSIFILHADATGHGLSSTITLMPMVSIFKTMVHKGYRLEPIVREMNSRLIEQLPADRFVAASLIEIDINHGDLKVWNGGMPEILLLDDTHQVTHRFHSSHMALGILEDAQFEVRAIHWKLPEKGLLFGFSDGVVEQEDSFGRAFGIEGVLQIVKRKPADMLNTIASTMDRHVGSSSLDDDASMYELHFDQLRDDPGTMTRGSQALAQDMNDLSPFEWSLELVGTQIAKQELPSMCNQFLSTMGFAQSVCQRSFTIISELVNNAIDHGLLELTSLLKLGPEGFMAYYLEREKRIASLTQQDVLRLVLTWGSDALGPYLHIDVKDSGKGYLPDNMAVNDAMEYTFGRGITLIKQLATAVEIRERGTFVRAELR</sequence>
<evidence type="ECO:0000256" key="1">
    <source>
        <dbReference type="ARBA" id="ARBA00022801"/>
    </source>
</evidence>
<dbReference type="Proteomes" id="UP000325606">
    <property type="component" value="Chromosome"/>
</dbReference>
<keyword evidence="1" id="KW-0378">Hydrolase</keyword>
<keyword evidence="6" id="KW-1185">Reference proteome</keyword>
<dbReference type="PANTHER" id="PTHR43156:SF2">
    <property type="entry name" value="STAGE II SPORULATION PROTEIN E"/>
    <property type="match status" value="1"/>
</dbReference>
<organism evidence="5 6">
    <name type="scientific">Nitrincola iocasae</name>
    <dbReference type="NCBI Taxonomy" id="2614693"/>
    <lineage>
        <taxon>Bacteria</taxon>
        <taxon>Pseudomonadati</taxon>
        <taxon>Pseudomonadota</taxon>
        <taxon>Gammaproteobacteria</taxon>
        <taxon>Oceanospirillales</taxon>
        <taxon>Oceanospirillaceae</taxon>
        <taxon>Nitrincola</taxon>
    </lineage>
</organism>
<feature type="coiled-coil region" evidence="3">
    <location>
        <begin position="133"/>
        <end position="160"/>
    </location>
</feature>
<dbReference type="SMART" id="SM00331">
    <property type="entry name" value="PP2C_SIG"/>
    <property type="match status" value="1"/>
</dbReference>
<evidence type="ECO:0000259" key="4">
    <source>
        <dbReference type="PROSITE" id="PS50110"/>
    </source>
</evidence>
<dbReference type="PANTHER" id="PTHR43156">
    <property type="entry name" value="STAGE II SPORULATION PROTEIN E-RELATED"/>
    <property type="match status" value="1"/>
</dbReference>
<dbReference type="Gene3D" id="3.30.565.10">
    <property type="entry name" value="Histidine kinase-like ATPase, C-terminal domain"/>
    <property type="match status" value="1"/>
</dbReference>
<dbReference type="CDD" id="cd16936">
    <property type="entry name" value="HATPase_RsbW-like"/>
    <property type="match status" value="1"/>
</dbReference>
<dbReference type="SUPFAM" id="SSF52172">
    <property type="entry name" value="CheY-like"/>
    <property type="match status" value="1"/>
</dbReference>
<dbReference type="InterPro" id="IPR036457">
    <property type="entry name" value="PPM-type-like_dom_sf"/>
</dbReference>
<protein>
    <submittedName>
        <fullName evidence="5">Fused response regulator/phosphatase</fullName>
    </submittedName>
</protein>
<dbReference type="PROSITE" id="PS50110">
    <property type="entry name" value="RESPONSE_REGULATORY"/>
    <property type="match status" value="1"/>
</dbReference>
<comment type="caution">
    <text evidence="2">Lacks conserved residue(s) required for the propagation of feature annotation.</text>
</comment>
<feature type="domain" description="Response regulatory" evidence="4">
    <location>
        <begin position="14"/>
        <end position="131"/>
    </location>
</feature>
<dbReference type="Gene3D" id="3.60.40.10">
    <property type="entry name" value="PPM-type phosphatase domain"/>
    <property type="match status" value="1"/>
</dbReference>
<evidence type="ECO:0000313" key="6">
    <source>
        <dbReference type="Proteomes" id="UP000325606"/>
    </source>
</evidence>
<dbReference type="Gene3D" id="3.40.50.2300">
    <property type="match status" value="1"/>
</dbReference>
<dbReference type="EMBL" id="CP044222">
    <property type="protein sequence ID" value="QEW06128.1"/>
    <property type="molecule type" value="Genomic_DNA"/>
</dbReference>
<gene>
    <name evidence="5" type="ORF">F5I99_06230</name>
</gene>
<dbReference type="GO" id="GO:0016791">
    <property type="term" value="F:phosphatase activity"/>
    <property type="evidence" value="ECO:0007669"/>
    <property type="project" value="TreeGrafter"/>
</dbReference>
<dbReference type="GO" id="GO:0000160">
    <property type="term" value="P:phosphorelay signal transduction system"/>
    <property type="evidence" value="ECO:0007669"/>
    <property type="project" value="InterPro"/>
</dbReference>
<evidence type="ECO:0000313" key="5">
    <source>
        <dbReference type="EMBL" id="QEW06128.1"/>
    </source>
</evidence>
<dbReference type="InterPro" id="IPR011006">
    <property type="entry name" value="CheY-like_superfamily"/>
</dbReference>
<dbReference type="InterPro" id="IPR036890">
    <property type="entry name" value="HATPase_C_sf"/>
</dbReference>
<accession>A0A5J6LCT2</accession>
<evidence type="ECO:0000256" key="3">
    <source>
        <dbReference type="SAM" id="Coils"/>
    </source>
</evidence>
<dbReference type="RefSeq" id="WP_151054161.1">
    <property type="nucleotide sequence ID" value="NZ_CP044222.1"/>
</dbReference>
<dbReference type="InterPro" id="IPR001932">
    <property type="entry name" value="PPM-type_phosphatase-like_dom"/>
</dbReference>
<dbReference type="Pfam" id="PF07228">
    <property type="entry name" value="SpoIIE"/>
    <property type="match status" value="1"/>
</dbReference>
<dbReference type="AlphaFoldDB" id="A0A5J6LCT2"/>